<dbReference type="Proteomes" id="UP000632195">
    <property type="component" value="Unassembled WGS sequence"/>
</dbReference>
<evidence type="ECO:0000259" key="5">
    <source>
        <dbReference type="SMART" id="SM00849"/>
    </source>
</evidence>
<comment type="similarity">
    <text evidence="1">Belongs to the metallo-beta-lactamase superfamily.</text>
</comment>
<dbReference type="Pfam" id="PF00753">
    <property type="entry name" value="Lactamase_B"/>
    <property type="match status" value="1"/>
</dbReference>
<dbReference type="GO" id="GO:0016787">
    <property type="term" value="F:hydrolase activity"/>
    <property type="evidence" value="ECO:0007669"/>
    <property type="project" value="UniProtKB-KW"/>
</dbReference>
<keyword evidence="7" id="KW-1185">Reference proteome</keyword>
<comment type="caution">
    <text evidence="6">The sequence shown here is derived from an EMBL/GenBank/DDBJ whole genome shotgun (WGS) entry which is preliminary data.</text>
</comment>
<gene>
    <name evidence="6" type="ORF">GCM10007108_03770</name>
</gene>
<dbReference type="InterPro" id="IPR001279">
    <property type="entry name" value="Metallo-B-lactamas"/>
</dbReference>
<dbReference type="RefSeq" id="WP_188679824.1">
    <property type="nucleotide sequence ID" value="NZ_BMNY01000001.1"/>
</dbReference>
<dbReference type="PANTHER" id="PTHR42978">
    <property type="entry name" value="QUORUM-QUENCHING LACTONASE YTNP-RELATED-RELATED"/>
    <property type="match status" value="1"/>
</dbReference>
<dbReference type="GO" id="GO:0046872">
    <property type="term" value="F:metal ion binding"/>
    <property type="evidence" value="ECO:0007669"/>
    <property type="project" value="UniProtKB-KW"/>
</dbReference>
<name>A0AA37BQ94_9ARCH</name>
<dbReference type="SUPFAM" id="SSF56281">
    <property type="entry name" value="Metallo-hydrolase/oxidoreductase"/>
    <property type="match status" value="1"/>
</dbReference>
<dbReference type="SMART" id="SM00849">
    <property type="entry name" value="Lactamase_B"/>
    <property type="match status" value="1"/>
</dbReference>
<keyword evidence="3" id="KW-0378">Hydrolase</keyword>
<protein>
    <submittedName>
        <fullName evidence="6">MBL fold metallo-hydrolase</fullName>
    </submittedName>
</protein>
<dbReference type="InterPro" id="IPR051013">
    <property type="entry name" value="MBL_superfamily_lactonases"/>
</dbReference>
<dbReference type="InterPro" id="IPR036866">
    <property type="entry name" value="RibonucZ/Hydroxyglut_hydro"/>
</dbReference>
<proteinExistence type="inferred from homology"/>
<keyword evidence="2" id="KW-0479">Metal-binding</keyword>
<dbReference type="PANTHER" id="PTHR42978:SF6">
    <property type="entry name" value="QUORUM-QUENCHING LACTONASE YTNP-RELATED"/>
    <property type="match status" value="1"/>
</dbReference>
<dbReference type="AlphaFoldDB" id="A0AA37BQ94"/>
<evidence type="ECO:0000313" key="7">
    <source>
        <dbReference type="Proteomes" id="UP000632195"/>
    </source>
</evidence>
<feature type="domain" description="Metallo-beta-lactamase" evidence="5">
    <location>
        <begin position="42"/>
        <end position="236"/>
    </location>
</feature>
<accession>A0AA37BQ94</accession>
<reference evidence="6" key="2">
    <citation type="submission" date="2022-09" db="EMBL/GenBank/DDBJ databases">
        <authorList>
            <person name="Sun Q."/>
            <person name="Ohkuma M."/>
        </authorList>
    </citation>
    <scope>NUCLEOTIDE SEQUENCE</scope>
    <source>
        <strain evidence="6">JCM 13583</strain>
    </source>
</reference>
<evidence type="ECO:0000256" key="4">
    <source>
        <dbReference type="ARBA" id="ARBA00022833"/>
    </source>
</evidence>
<evidence type="ECO:0000313" key="6">
    <source>
        <dbReference type="EMBL" id="GGM68879.1"/>
    </source>
</evidence>
<reference evidence="6" key="1">
    <citation type="journal article" date="2014" name="Int. J. Syst. Evol. Microbiol.">
        <title>Complete genome sequence of Corynebacterium casei LMG S-19264T (=DSM 44701T), isolated from a smear-ripened cheese.</title>
        <authorList>
            <consortium name="US DOE Joint Genome Institute (JGI-PGF)"/>
            <person name="Walter F."/>
            <person name="Albersmeier A."/>
            <person name="Kalinowski J."/>
            <person name="Ruckert C."/>
        </authorList>
    </citation>
    <scope>NUCLEOTIDE SEQUENCE</scope>
    <source>
        <strain evidence="6">JCM 13583</strain>
    </source>
</reference>
<organism evidence="6 7">
    <name type="scientific">Thermogymnomonas acidicola</name>
    <dbReference type="NCBI Taxonomy" id="399579"/>
    <lineage>
        <taxon>Archaea</taxon>
        <taxon>Methanobacteriati</taxon>
        <taxon>Thermoplasmatota</taxon>
        <taxon>Thermoplasmata</taxon>
        <taxon>Thermoplasmatales</taxon>
        <taxon>Thermogymnomonas</taxon>
    </lineage>
</organism>
<evidence type="ECO:0000256" key="3">
    <source>
        <dbReference type="ARBA" id="ARBA00022801"/>
    </source>
</evidence>
<evidence type="ECO:0000256" key="2">
    <source>
        <dbReference type="ARBA" id="ARBA00022723"/>
    </source>
</evidence>
<keyword evidence="4" id="KW-0862">Zinc</keyword>
<sequence>MSVLVLSDATFVLDPGAYFGIVPREIWSRQFQADERGKVRLSTNLLLVESGGVHTLIDTGIGPWMGEKMLGIYGVQGLGTLTGRLRSMGVRIDRVLLSHMHFDHAGNIYSEELIHSTVVVQRRERYAFSRTNELTRGSYLSHLASVRRVSVIEGSSNLGGGIRAVHTGGHTVGHQAFFIESGGREIIYAGDLFPSSFHVRPGYITAIDVEPLVSLTVKKKIIRHAIRRGSIMVFNHDPSTPTAVLTGDEERPKVEAVSIE</sequence>
<dbReference type="EMBL" id="BMNY01000001">
    <property type="protein sequence ID" value="GGM68879.1"/>
    <property type="molecule type" value="Genomic_DNA"/>
</dbReference>
<dbReference type="Gene3D" id="3.60.15.10">
    <property type="entry name" value="Ribonuclease Z/Hydroxyacylglutathione hydrolase-like"/>
    <property type="match status" value="1"/>
</dbReference>
<evidence type="ECO:0000256" key="1">
    <source>
        <dbReference type="ARBA" id="ARBA00007749"/>
    </source>
</evidence>